<comment type="similarity">
    <text evidence="1">Belongs to the glycosyltransferase 2 family.</text>
</comment>
<reference evidence="6 7" key="1">
    <citation type="journal article" date="2016" name="Nat. Commun.">
        <title>Thousands of microbial genomes shed light on interconnected biogeochemical processes in an aquifer system.</title>
        <authorList>
            <person name="Anantharaman K."/>
            <person name="Brown C.T."/>
            <person name="Hug L.A."/>
            <person name="Sharon I."/>
            <person name="Castelle C.J."/>
            <person name="Probst A.J."/>
            <person name="Thomas B.C."/>
            <person name="Singh A."/>
            <person name="Wilkins M.J."/>
            <person name="Karaoz U."/>
            <person name="Brodie E.L."/>
            <person name="Williams K.H."/>
            <person name="Hubbard S.S."/>
            <person name="Banfield J.F."/>
        </authorList>
    </citation>
    <scope>NUCLEOTIDE SEQUENCE [LARGE SCALE GENOMIC DNA]</scope>
</reference>
<feature type="domain" description="Glycosyltransferase 2-like" evidence="5">
    <location>
        <begin position="49"/>
        <end position="221"/>
    </location>
</feature>
<keyword evidence="2" id="KW-0328">Glycosyltransferase</keyword>
<keyword evidence="4" id="KW-1133">Transmembrane helix</keyword>
<feature type="transmembrane region" description="Helical" evidence="4">
    <location>
        <begin position="290"/>
        <end position="323"/>
    </location>
</feature>
<keyword evidence="4" id="KW-0472">Membrane</keyword>
<evidence type="ECO:0000259" key="5">
    <source>
        <dbReference type="Pfam" id="PF00535"/>
    </source>
</evidence>
<proteinExistence type="inferred from homology"/>
<feature type="transmembrane region" description="Helical" evidence="4">
    <location>
        <begin position="6"/>
        <end position="24"/>
    </location>
</feature>
<evidence type="ECO:0000256" key="3">
    <source>
        <dbReference type="ARBA" id="ARBA00022679"/>
    </source>
</evidence>
<evidence type="ECO:0000256" key="1">
    <source>
        <dbReference type="ARBA" id="ARBA00006739"/>
    </source>
</evidence>
<comment type="caution">
    <text evidence="6">The sequence shown here is derived from an EMBL/GenBank/DDBJ whole genome shotgun (WGS) entry which is preliminary data.</text>
</comment>
<dbReference type="PANTHER" id="PTHR43630:SF1">
    <property type="entry name" value="POLY-BETA-1,6-N-ACETYL-D-GLUCOSAMINE SYNTHASE"/>
    <property type="match status" value="1"/>
</dbReference>
<dbReference type="SUPFAM" id="SSF53448">
    <property type="entry name" value="Nucleotide-diphospho-sugar transferases"/>
    <property type="match status" value="1"/>
</dbReference>
<keyword evidence="4" id="KW-0812">Transmembrane</keyword>
<evidence type="ECO:0000313" key="7">
    <source>
        <dbReference type="Proteomes" id="UP000178486"/>
    </source>
</evidence>
<dbReference type="EMBL" id="MGAU01000043">
    <property type="protein sequence ID" value="OGK54016.1"/>
    <property type="molecule type" value="Genomic_DNA"/>
</dbReference>
<name>A0A1F7JEI4_9BACT</name>
<feature type="transmembrane region" description="Helical" evidence="4">
    <location>
        <begin position="375"/>
        <end position="398"/>
    </location>
</feature>
<dbReference type="InterPro" id="IPR029044">
    <property type="entry name" value="Nucleotide-diphossugar_trans"/>
</dbReference>
<dbReference type="GO" id="GO:0016757">
    <property type="term" value="F:glycosyltransferase activity"/>
    <property type="evidence" value="ECO:0007669"/>
    <property type="project" value="UniProtKB-KW"/>
</dbReference>
<accession>A0A1F7JEI4</accession>
<organism evidence="6 7">
    <name type="scientific">Candidatus Roizmanbacteria bacterium RIFCSPLOWO2_01_FULL_45_11</name>
    <dbReference type="NCBI Taxonomy" id="1802070"/>
    <lineage>
        <taxon>Bacteria</taxon>
        <taxon>Candidatus Roizmaniibacteriota</taxon>
    </lineage>
</organism>
<feature type="transmembrane region" description="Helical" evidence="4">
    <location>
        <begin position="343"/>
        <end position="363"/>
    </location>
</feature>
<evidence type="ECO:0000256" key="2">
    <source>
        <dbReference type="ARBA" id="ARBA00022676"/>
    </source>
</evidence>
<dbReference type="Proteomes" id="UP000178486">
    <property type="component" value="Unassembled WGS sequence"/>
</dbReference>
<dbReference type="CDD" id="cd06423">
    <property type="entry name" value="CESA_like"/>
    <property type="match status" value="1"/>
</dbReference>
<evidence type="ECO:0000313" key="6">
    <source>
        <dbReference type="EMBL" id="OGK54016.1"/>
    </source>
</evidence>
<sequence>MKPISPFGLPIGITFSFWTLMGLFRHVEETYINKKPATLFTEDYRKIGIIIPAHNEELVIQTCISRLKRYVSSQQIFVVSDGSTDNTTVVARKEGCSVLDLDASIGKARSIKQALEKFWLIQQYEYILILDADTKVHAEFLPRALRLINDPSYAVVFATVGIEDRTSKWPNMRWYYISYRERLDYILRYFIIFGQTWKYTNAMPVVPGFCALYRTSVLSKVRIDTPGIVIEDFNLAFQIHKKKLGKIGYELGLTGWSQNPDNLKDYCRQVFRWNIGLFQTMKEHGIWPSFFWISLATFTFEMLVFSFSTAILPVYLILIITGIAENPNLSIHVEALSAWYDPYVTISLGGIIVILYIFDYLLSIMIGIVNKRPHYIVYGLFYFILQYITACILLISIIPGFTSHSDGTWKSPRRQDE</sequence>
<protein>
    <recommendedName>
        <fullName evidence="5">Glycosyltransferase 2-like domain-containing protein</fullName>
    </recommendedName>
</protein>
<dbReference type="PANTHER" id="PTHR43630">
    <property type="entry name" value="POLY-BETA-1,6-N-ACETYL-D-GLUCOSAMINE SYNTHASE"/>
    <property type="match status" value="1"/>
</dbReference>
<keyword evidence="3" id="KW-0808">Transferase</keyword>
<gene>
    <name evidence="6" type="ORF">A3B56_02860</name>
</gene>
<evidence type="ECO:0000256" key="4">
    <source>
        <dbReference type="SAM" id="Phobius"/>
    </source>
</evidence>
<dbReference type="Pfam" id="PF00535">
    <property type="entry name" value="Glycos_transf_2"/>
    <property type="match status" value="1"/>
</dbReference>
<dbReference type="AlphaFoldDB" id="A0A1F7JEI4"/>
<dbReference type="InterPro" id="IPR001173">
    <property type="entry name" value="Glyco_trans_2-like"/>
</dbReference>
<dbReference type="Gene3D" id="3.90.550.10">
    <property type="entry name" value="Spore Coat Polysaccharide Biosynthesis Protein SpsA, Chain A"/>
    <property type="match status" value="1"/>
</dbReference>